<dbReference type="SUPFAM" id="SSF52058">
    <property type="entry name" value="L domain-like"/>
    <property type="match status" value="1"/>
</dbReference>
<dbReference type="PRINTS" id="PR00237">
    <property type="entry name" value="GPCRRHODOPSN"/>
</dbReference>
<proteinExistence type="predicted"/>
<evidence type="ECO:0000256" key="4">
    <source>
        <dbReference type="ARBA" id="ARBA00022692"/>
    </source>
</evidence>
<dbReference type="PANTHER" id="PTHR24372:SF77">
    <property type="entry name" value="G-PROTEIN COUPLED RECEPTORS FAMILY 1 PROFILE DOMAIN-CONTAINING PROTEIN"/>
    <property type="match status" value="1"/>
</dbReference>
<evidence type="ECO:0000256" key="7">
    <source>
        <dbReference type="ARBA" id="ARBA00022837"/>
    </source>
</evidence>
<keyword evidence="6" id="KW-0677">Repeat</keyword>
<dbReference type="SMART" id="SM00034">
    <property type="entry name" value="CLECT"/>
    <property type="match status" value="2"/>
</dbReference>
<accession>A0A2B4RXT3</accession>
<dbReference type="Gene3D" id="3.10.100.10">
    <property type="entry name" value="Mannose-Binding Protein A, subunit A"/>
    <property type="match status" value="2"/>
</dbReference>
<dbReference type="CDD" id="cd00041">
    <property type="entry name" value="CUB"/>
    <property type="match status" value="1"/>
</dbReference>
<dbReference type="GO" id="GO:0004672">
    <property type="term" value="F:protein kinase activity"/>
    <property type="evidence" value="ECO:0007669"/>
    <property type="project" value="InterPro"/>
</dbReference>
<feature type="transmembrane region" description="Helical" evidence="16">
    <location>
        <begin position="2236"/>
        <end position="2263"/>
    </location>
</feature>
<evidence type="ECO:0000256" key="14">
    <source>
        <dbReference type="PROSITE-ProRule" id="PRU00124"/>
    </source>
</evidence>
<feature type="transmembrane region" description="Helical" evidence="16">
    <location>
        <begin position="2116"/>
        <end position="2138"/>
    </location>
</feature>
<dbReference type="PROSITE" id="PS01209">
    <property type="entry name" value="LDLRA_1"/>
    <property type="match status" value="2"/>
</dbReference>
<dbReference type="InterPro" id="IPR003591">
    <property type="entry name" value="Leu-rich_rpt_typical-subtyp"/>
</dbReference>
<feature type="domain" description="Pentraxin (PTX)" evidence="24">
    <location>
        <begin position="1545"/>
        <end position="1751"/>
    </location>
</feature>
<dbReference type="InterPro" id="IPR000859">
    <property type="entry name" value="CUB_dom"/>
</dbReference>
<dbReference type="InterPro" id="IPR001304">
    <property type="entry name" value="C-type_lectin-like"/>
</dbReference>
<dbReference type="PROSITE" id="PS51820">
    <property type="entry name" value="PA14"/>
    <property type="match status" value="1"/>
</dbReference>
<dbReference type="SMART" id="SM00607">
    <property type="entry name" value="FTP"/>
    <property type="match status" value="1"/>
</dbReference>
<dbReference type="SUPFAM" id="SSF57424">
    <property type="entry name" value="LDL receptor-like module"/>
    <property type="match status" value="3"/>
</dbReference>
<dbReference type="InterPro" id="IPR000276">
    <property type="entry name" value="GPCR_Rhodpsn"/>
</dbReference>
<dbReference type="InterPro" id="IPR023415">
    <property type="entry name" value="LDLR_class-A_CS"/>
</dbReference>
<evidence type="ECO:0000256" key="8">
    <source>
        <dbReference type="ARBA" id="ARBA00022989"/>
    </source>
</evidence>
<dbReference type="PROSITE" id="PS50262">
    <property type="entry name" value="G_PROTEIN_RECEP_F1_2"/>
    <property type="match status" value="1"/>
</dbReference>
<evidence type="ECO:0000256" key="5">
    <source>
        <dbReference type="ARBA" id="ARBA00022723"/>
    </source>
</evidence>
<dbReference type="SUPFAM" id="SSF56436">
    <property type="entry name" value="C-type lectin-like"/>
    <property type="match status" value="2"/>
</dbReference>
<comment type="caution">
    <text evidence="14">Lacks conserved residue(s) required for the propagation of feature annotation.</text>
</comment>
<evidence type="ECO:0000313" key="25">
    <source>
        <dbReference type="EMBL" id="PFX21360.1"/>
    </source>
</evidence>
<dbReference type="PROSITE" id="PS50068">
    <property type="entry name" value="LDLRA_2"/>
    <property type="match status" value="3"/>
</dbReference>
<feature type="disulfide bond" evidence="14">
    <location>
        <begin position="1044"/>
        <end position="1062"/>
    </location>
</feature>
<comment type="caution">
    <text evidence="25">The sequence shown here is derived from an EMBL/GenBank/DDBJ whole genome shotgun (WGS) entry which is preliminary data.</text>
</comment>
<keyword evidence="11 14" id="KW-1015">Disulfide bond</keyword>
<dbReference type="PROSITE" id="PS00740">
    <property type="entry name" value="MAM_1"/>
    <property type="match status" value="1"/>
</dbReference>
<dbReference type="InterPro" id="IPR017452">
    <property type="entry name" value="GPCR_Rhodpsn_7TM"/>
</dbReference>
<dbReference type="EMBL" id="LSMT01000280">
    <property type="protein sequence ID" value="PFX21360.1"/>
    <property type="molecule type" value="Genomic_DNA"/>
</dbReference>
<evidence type="ECO:0000256" key="9">
    <source>
        <dbReference type="ARBA" id="ARBA00023040"/>
    </source>
</evidence>
<keyword evidence="7" id="KW-0106">Calcium</keyword>
<evidence type="ECO:0000259" key="22">
    <source>
        <dbReference type="PROSITE" id="PS50262"/>
    </source>
</evidence>
<dbReference type="CDD" id="cd00112">
    <property type="entry name" value="LDLa"/>
    <property type="match status" value="3"/>
</dbReference>
<feature type="transmembrane region" description="Helical" evidence="16">
    <location>
        <begin position="2190"/>
        <end position="2215"/>
    </location>
</feature>
<dbReference type="InterPro" id="IPR016187">
    <property type="entry name" value="CTDL_fold"/>
</dbReference>
<dbReference type="CDD" id="cd06263">
    <property type="entry name" value="MAM"/>
    <property type="match status" value="2"/>
</dbReference>
<feature type="domain" description="MAM" evidence="21">
    <location>
        <begin position="1132"/>
        <end position="1290"/>
    </location>
</feature>
<dbReference type="Gene3D" id="1.20.1070.10">
    <property type="entry name" value="Rhodopsin 7-helix transmembrane proteins"/>
    <property type="match status" value="1"/>
</dbReference>
<dbReference type="InterPro" id="IPR035914">
    <property type="entry name" value="Sperma_CUB_dom_sf"/>
</dbReference>
<keyword evidence="2" id="KW-1003">Cell membrane</keyword>
<keyword evidence="5" id="KW-0479">Metal-binding</keyword>
<dbReference type="InterPro" id="IPR006585">
    <property type="entry name" value="FTP1"/>
</dbReference>
<dbReference type="PANTHER" id="PTHR24372">
    <property type="entry name" value="GLYCOPROTEIN HORMONE RECEPTOR"/>
    <property type="match status" value="1"/>
</dbReference>
<gene>
    <name evidence="25" type="ORF">AWC38_SpisGene14147</name>
</gene>
<dbReference type="SUPFAM" id="SSF49785">
    <property type="entry name" value="Galactose-binding domain-like"/>
    <property type="match status" value="1"/>
</dbReference>
<feature type="disulfide bond" evidence="14">
    <location>
        <begin position="1083"/>
        <end position="1101"/>
    </location>
</feature>
<evidence type="ECO:0000256" key="3">
    <source>
        <dbReference type="ARBA" id="ARBA00022614"/>
    </source>
</evidence>
<protein>
    <submittedName>
        <fullName evidence="25">G-protein coupled receptor GRL101</fullName>
    </submittedName>
</protein>
<evidence type="ECO:0000259" key="23">
    <source>
        <dbReference type="PROSITE" id="PS51820"/>
    </source>
</evidence>
<keyword evidence="9" id="KW-0297">G-protein coupled receptor</keyword>
<dbReference type="SMART" id="SM00137">
    <property type="entry name" value="MAM"/>
    <property type="match status" value="2"/>
</dbReference>
<dbReference type="SUPFAM" id="SSF81321">
    <property type="entry name" value="Family A G protein-coupled receptor-like"/>
    <property type="match status" value="1"/>
</dbReference>
<evidence type="ECO:0000256" key="1">
    <source>
        <dbReference type="ARBA" id="ARBA00004651"/>
    </source>
</evidence>
<dbReference type="SUPFAM" id="SSF49854">
    <property type="entry name" value="Spermadhesin, CUB domain"/>
    <property type="match status" value="1"/>
</dbReference>
<feature type="transmembrane region" description="Helical" evidence="16">
    <location>
        <begin position="2341"/>
        <end position="2365"/>
    </location>
</feature>
<feature type="domain" description="CUB" evidence="18">
    <location>
        <begin position="1800"/>
        <end position="1913"/>
    </location>
</feature>
<evidence type="ECO:0000259" key="24">
    <source>
        <dbReference type="PROSITE" id="PS51828"/>
    </source>
</evidence>
<dbReference type="SMART" id="SM00042">
    <property type="entry name" value="CUB"/>
    <property type="match status" value="1"/>
</dbReference>
<dbReference type="GO" id="GO:0046872">
    <property type="term" value="F:metal ion binding"/>
    <property type="evidence" value="ECO:0007669"/>
    <property type="project" value="UniProtKB-KW"/>
</dbReference>
<evidence type="ECO:0000256" key="12">
    <source>
        <dbReference type="ARBA" id="ARBA00023170"/>
    </source>
</evidence>
<feature type="domain" description="MAM" evidence="21">
    <location>
        <begin position="34"/>
        <end position="101"/>
    </location>
</feature>
<feature type="transmembrane region" description="Helical" evidence="16">
    <location>
        <begin position="2377"/>
        <end position="2397"/>
    </location>
</feature>
<evidence type="ECO:0000256" key="2">
    <source>
        <dbReference type="ARBA" id="ARBA00022475"/>
    </source>
</evidence>
<dbReference type="SUPFAM" id="SSF56112">
    <property type="entry name" value="Protein kinase-like (PK-like)"/>
    <property type="match status" value="1"/>
</dbReference>
<evidence type="ECO:0000259" key="18">
    <source>
        <dbReference type="PROSITE" id="PS01180"/>
    </source>
</evidence>
<dbReference type="STRING" id="50429.A0A2B4RXT3"/>
<dbReference type="PROSITE" id="PS50060">
    <property type="entry name" value="MAM_2"/>
    <property type="match status" value="4"/>
</dbReference>
<dbReference type="Pfam" id="PF00059">
    <property type="entry name" value="Lectin_C"/>
    <property type="match status" value="1"/>
</dbReference>
<dbReference type="GO" id="GO:0008528">
    <property type="term" value="F:G protein-coupled peptide receptor activity"/>
    <property type="evidence" value="ECO:0007669"/>
    <property type="project" value="TreeGrafter"/>
</dbReference>
<feature type="compositionally biased region" description="Basic and acidic residues" evidence="15">
    <location>
        <begin position="2758"/>
        <end position="2767"/>
    </location>
</feature>
<dbReference type="SUPFAM" id="SSF49899">
    <property type="entry name" value="Concanavalin A-like lectins/glucanases"/>
    <property type="match status" value="5"/>
</dbReference>
<dbReference type="PROSITE" id="PS01180">
    <property type="entry name" value="CUB"/>
    <property type="match status" value="1"/>
</dbReference>
<dbReference type="PROSITE" id="PS51450">
    <property type="entry name" value="LRR"/>
    <property type="match status" value="2"/>
</dbReference>
<dbReference type="Pfam" id="PF00001">
    <property type="entry name" value="7tm_1"/>
    <property type="match status" value="1"/>
</dbReference>
<dbReference type="CDD" id="cd00037">
    <property type="entry name" value="CLECT"/>
    <property type="match status" value="2"/>
</dbReference>
<dbReference type="Pfam" id="PF13855">
    <property type="entry name" value="LRR_8"/>
    <property type="match status" value="1"/>
</dbReference>
<evidence type="ECO:0000259" key="19">
    <source>
        <dbReference type="PROSITE" id="PS50011"/>
    </source>
</evidence>
<dbReference type="InterPro" id="IPR037524">
    <property type="entry name" value="PA14/GLEYA"/>
</dbReference>
<dbReference type="Pfam" id="PF00354">
    <property type="entry name" value="Pentaxin"/>
    <property type="match status" value="1"/>
</dbReference>
<feature type="chain" id="PRO_5012360565" evidence="17">
    <location>
        <begin position="26"/>
        <end position="2767"/>
    </location>
</feature>
<feature type="domain" description="C-type lectin" evidence="20">
    <location>
        <begin position="248"/>
        <end position="377"/>
    </location>
</feature>
<dbReference type="Gene3D" id="2.60.120.260">
    <property type="entry name" value="Galactose-binding domain-like"/>
    <property type="match status" value="1"/>
</dbReference>
<dbReference type="Gene3D" id="2.60.120.200">
    <property type="match status" value="5"/>
</dbReference>
<dbReference type="InterPro" id="IPR001759">
    <property type="entry name" value="PTX_dom"/>
</dbReference>
<evidence type="ECO:0000256" key="11">
    <source>
        <dbReference type="ARBA" id="ARBA00023157"/>
    </source>
</evidence>
<evidence type="ECO:0000313" key="26">
    <source>
        <dbReference type="Proteomes" id="UP000225706"/>
    </source>
</evidence>
<evidence type="ECO:0000256" key="6">
    <source>
        <dbReference type="ARBA" id="ARBA00022737"/>
    </source>
</evidence>
<feature type="transmembrane region" description="Helical" evidence="16">
    <location>
        <begin position="2293"/>
        <end position="2320"/>
    </location>
</feature>
<dbReference type="Pfam" id="PF00431">
    <property type="entry name" value="CUB"/>
    <property type="match status" value="1"/>
</dbReference>
<feature type="domain" description="MAM" evidence="21">
    <location>
        <begin position="1297"/>
        <end position="1449"/>
    </location>
</feature>
<feature type="transmembrane region" description="Helical" evidence="16">
    <location>
        <begin position="2150"/>
        <end position="2170"/>
    </location>
</feature>
<evidence type="ECO:0000256" key="10">
    <source>
        <dbReference type="ARBA" id="ARBA00023136"/>
    </source>
</evidence>
<dbReference type="InterPro" id="IPR036055">
    <property type="entry name" value="LDL_receptor-like_sf"/>
</dbReference>
<keyword evidence="26" id="KW-1185">Reference proteome</keyword>
<dbReference type="GO" id="GO:0005524">
    <property type="term" value="F:ATP binding"/>
    <property type="evidence" value="ECO:0007669"/>
    <property type="project" value="InterPro"/>
</dbReference>
<dbReference type="InterPro" id="IPR000719">
    <property type="entry name" value="Prot_kinase_dom"/>
</dbReference>
<keyword evidence="4 16" id="KW-0812">Transmembrane</keyword>
<dbReference type="InterPro" id="IPR008979">
    <property type="entry name" value="Galactose-bd-like_sf"/>
</dbReference>
<dbReference type="Pfam" id="PF00629">
    <property type="entry name" value="MAM"/>
    <property type="match status" value="4"/>
</dbReference>
<dbReference type="PROSITE" id="PS50041">
    <property type="entry name" value="C_TYPE_LECTIN_2"/>
    <property type="match status" value="1"/>
</dbReference>
<evidence type="ECO:0000256" key="17">
    <source>
        <dbReference type="SAM" id="SignalP"/>
    </source>
</evidence>
<keyword evidence="3" id="KW-0433">Leucine-rich repeat</keyword>
<feature type="disulfide bond" evidence="14">
    <location>
        <begin position="1020"/>
        <end position="1035"/>
    </location>
</feature>
<feature type="domain" description="MAM" evidence="21">
    <location>
        <begin position="895"/>
        <end position="995"/>
    </location>
</feature>
<dbReference type="GO" id="GO:0009755">
    <property type="term" value="P:hormone-mediated signaling pathway"/>
    <property type="evidence" value="ECO:0007669"/>
    <property type="project" value="TreeGrafter"/>
</dbReference>
<feature type="domain" description="PA14" evidence="23">
    <location>
        <begin position="600"/>
        <end position="769"/>
    </location>
</feature>
<dbReference type="InterPro" id="IPR011009">
    <property type="entry name" value="Kinase-like_dom_sf"/>
</dbReference>
<dbReference type="OrthoDB" id="5986140at2759"/>
<dbReference type="SMART" id="SM00192">
    <property type="entry name" value="LDLa"/>
    <property type="match status" value="3"/>
</dbReference>
<dbReference type="InterPro" id="IPR002172">
    <property type="entry name" value="LDrepeatLR_classA_rpt"/>
</dbReference>
<evidence type="ECO:0000259" key="20">
    <source>
        <dbReference type="PROSITE" id="PS50041"/>
    </source>
</evidence>
<feature type="domain" description="Protein kinase" evidence="19">
    <location>
        <begin position="2528"/>
        <end position="2767"/>
    </location>
</feature>
<feature type="disulfide bond" evidence="14">
    <location>
        <begin position="1056"/>
        <end position="1071"/>
    </location>
</feature>
<keyword evidence="8 16" id="KW-1133">Transmembrane helix</keyword>
<feature type="region of interest" description="Disordered" evidence="15">
    <location>
        <begin position="2746"/>
        <end position="2767"/>
    </location>
</feature>
<dbReference type="SMART" id="SM00369">
    <property type="entry name" value="LRR_TYP"/>
    <property type="match status" value="4"/>
</dbReference>
<comment type="subcellular location">
    <subcellularLocation>
        <location evidence="1">Cell membrane</location>
        <topology evidence="1">Multi-pass membrane protein</topology>
    </subcellularLocation>
</comment>
<evidence type="ECO:0000256" key="16">
    <source>
        <dbReference type="SAM" id="Phobius"/>
    </source>
</evidence>
<keyword evidence="10 16" id="KW-0472">Membrane</keyword>
<dbReference type="CDD" id="cd15137">
    <property type="entry name" value="7tmA_Relaxin_R"/>
    <property type="match status" value="1"/>
</dbReference>
<dbReference type="FunFam" id="2.60.120.290:FF:000013">
    <property type="entry name" value="Membrane frizzled-related protein"/>
    <property type="match status" value="1"/>
</dbReference>
<dbReference type="PROSITE" id="PS50011">
    <property type="entry name" value="PROTEIN_KINASE_DOM"/>
    <property type="match status" value="1"/>
</dbReference>
<dbReference type="Gene3D" id="2.60.120.290">
    <property type="entry name" value="Spermadhesin, CUB domain"/>
    <property type="match status" value="1"/>
</dbReference>
<dbReference type="SMART" id="SM00159">
    <property type="entry name" value="PTX"/>
    <property type="match status" value="1"/>
</dbReference>
<dbReference type="Gene3D" id="3.80.10.10">
    <property type="entry name" value="Ribonuclease Inhibitor"/>
    <property type="match status" value="1"/>
</dbReference>
<reference evidence="26" key="1">
    <citation type="journal article" date="2017" name="bioRxiv">
        <title>Comparative analysis of the genomes of Stylophora pistillata and Acropora digitifera provides evidence for extensive differences between species of corals.</title>
        <authorList>
            <person name="Voolstra C.R."/>
            <person name="Li Y."/>
            <person name="Liew Y.J."/>
            <person name="Baumgarten S."/>
            <person name="Zoccola D."/>
            <person name="Flot J.-F."/>
            <person name="Tambutte S."/>
            <person name="Allemand D."/>
            <person name="Aranda M."/>
        </authorList>
    </citation>
    <scope>NUCLEOTIDE SEQUENCE [LARGE SCALE GENOMIC DNA]</scope>
</reference>
<keyword evidence="13" id="KW-0807">Transducer</keyword>
<feature type="disulfide bond" evidence="14">
    <location>
        <begin position="1076"/>
        <end position="1088"/>
    </location>
</feature>
<dbReference type="InterPro" id="IPR013320">
    <property type="entry name" value="ConA-like_dom_sf"/>
</dbReference>
<dbReference type="Proteomes" id="UP000225706">
    <property type="component" value="Unassembled WGS sequence"/>
</dbReference>
<name>A0A2B4RXT3_STYPI</name>
<evidence type="ECO:0000256" key="15">
    <source>
        <dbReference type="SAM" id="MobiDB-lite"/>
    </source>
</evidence>
<organism evidence="25 26">
    <name type="scientific">Stylophora pistillata</name>
    <name type="common">Smooth cauliflower coral</name>
    <dbReference type="NCBI Taxonomy" id="50429"/>
    <lineage>
        <taxon>Eukaryota</taxon>
        <taxon>Metazoa</taxon>
        <taxon>Cnidaria</taxon>
        <taxon>Anthozoa</taxon>
        <taxon>Hexacorallia</taxon>
        <taxon>Scleractinia</taxon>
        <taxon>Astrocoeniina</taxon>
        <taxon>Pocilloporidae</taxon>
        <taxon>Stylophora</taxon>
    </lineage>
</organism>
<dbReference type="GO" id="GO:0007189">
    <property type="term" value="P:adenylate cyclase-activating G protein-coupled receptor signaling pathway"/>
    <property type="evidence" value="ECO:0007669"/>
    <property type="project" value="TreeGrafter"/>
</dbReference>
<feature type="disulfide bond" evidence="14">
    <location>
        <begin position="1008"/>
        <end position="1026"/>
    </location>
</feature>
<feature type="disulfide bond" evidence="14">
    <location>
        <begin position="1037"/>
        <end position="1049"/>
    </location>
</feature>
<dbReference type="InterPro" id="IPR016186">
    <property type="entry name" value="C-type_lectin-like/link_sf"/>
</dbReference>
<evidence type="ECO:0000259" key="21">
    <source>
        <dbReference type="PROSITE" id="PS50060"/>
    </source>
</evidence>
<dbReference type="InterPro" id="IPR001611">
    <property type="entry name" value="Leu-rich_rpt"/>
</dbReference>
<dbReference type="Gene3D" id="1.10.510.10">
    <property type="entry name" value="Transferase(Phosphotransferase) domain 1"/>
    <property type="match status" value="1"/>
</dbReference>
<dbReference type="GO" id="GO:0005886">
    <property type="term" value="C:plasma membrane"/>
    <property type="evidence" value="ECO:0007669"/>
    <property type="project" value="UniProtKB-SubCell"/>
</dbReference>
<dbReference type="Gene3D" id="4.10.400.10">
    <property type="entry name" value="Low-density Lipoprotein Receptor"/>
    <property type="match status" value="3"/>
</dbReference>
<dbReference type="Pfam" id="PF00057">
    <property type="entry name" value="Ldl_recept_a"/>
    <property type="match status" value="3"/>
</dbReference>
<keyword evidence="12 25" id="KW-0675">Receptor</keyword>
<dbReference type="PROSITE" id="PS51828">
    <property type="entry name" value="PTX_2"/>
    <property type="match status" value="1"/>
</dbReference>
<dbReference type="InterPro" id="IPR000998">
    <property type="entry name" value="MAM_dom"/>
</dbReference>
<keyword evidence="17" id="KW-0732">Signal</keyword>
<feature type="domain" description="G-protein coupled receptors family 1 profile" evidence="22">
    <location>
        <begin position="2131"/>
        <end position="2395"/>
    </location>
</feature>
<sequence>MPFYNYYWRITYAALLLLTLRPLLATNKTRVLSPDCDFDNSTLCDWENDKTGMAQINWIVQSGSTPSQSTGPQSDASANGMYAYMEASGRNHGDKARLVSPKMQVTQSLHAYIKTDPAKAVAFKLDRIPLHSDWIHQFTMEARQTRNTSADILYFIYPVDSANCRKSISRNISLNDLSCFPFDFLYSSNAYQEGYRKVLLINRGQDSPLGVTLDDYQPCCDQSIQEWFFANISLREQSTCLPGWRILNSNSCLQVHLTQPKTWDDAKLDCYNRGGHLAVLKDTDIARNIAEVLDEYLNEWGFYYVGAHAMSRSQWITVRNEIFSLDKFQSLWGPYEPSGDGWCGNMINGEKWNDAWKGKGWRINDVDCLSSQGYICEKKTSISGASCEDGWFEVEKSCFKIFGGDVFVNWQIARQNCRTHGGDLAIVDTEIKREAMNTRLAERDQLLPNIDIQVFIGIQRLGNYIAGRPTDKALHPDFIGTSAQVVDGNIASCFTMKRLTSNDEPLWWSVTLERKAFVYKMLVYNRPDCCLEQFSNLHVTLRNHKEFAIANCDVYDWKTEHKRLMICEPSIMATSLTISAPDVASLTLCEVLLTATGYEITAHGVRQELWYQISSAAVESLRDDRRFPKSADAVRILQNLDAGNNFHYNYGQRLATYLQVPENGNYTFYVACDDACQLWLHMPRVNNLVNENDEDSGKKRIAELKTGYWTDYHQWDKYPSSQTSEEIWLSKCHFYFIETLMKQGGGKDCLSVGMKLPNGTYERPIQKPRLFWVRPGVTHVDFKTNSLPRVVRTGQEFSIQATYKHCCRGSHCPTCPIQLYFKFAGKTSLIHSSLKVDCQENYFNTTIETVLQEGIYTLNILYKLEAEKSHSTEINRQIGEVHIKGILAHVSNSPALLESPLIITDSISQSLGICFTFSYLLPNDFGSLSVIVMTKGNSTIWSVTGYQGSSWLNGKVPLITDENFKVAIVGEGKQSSSLHRTAVDNITISTKTCERSPPHSLPADNFQCDNGQCVHKALVCDGDTACVDNSDEKNCNCLTTQFICPTGECLDENELCDSKRDCEDNSDESRCEGRNCPKNSFSCAGGECLPWSLTCNFERNCEDGTDEPSICGCAKPNYTHHTSPHACSGNRAKCDFQDGLCVLTEDSKVRWSIGSGSTPTKNTGPDYDHSTYRPEGRYIYLEASDYDTGDTAVLTSHAIAAGITACVQFWYHMKGKDVGSLNVLILRNDSTMIMWSLTGQQGPDWLFGQVGYKDIFNSFKIVIEGVRGNGVYGDIALDDLLILEGENCQTVYGNENPGCLFEQDHCNWTPSGTWLISKFFPLRFSLRDWQGTGGGFTYVKGCSSLADEGAGCYGSLTSPRISARAGWKCLQFWYYISRGTPASLQVTVISKKRNRTLLTSTKAGIWTLARLPIISFSVSYQVLFHGWKSLKMATIALDDVVFQTDSCEIIPWKEESNDYGENPLNSGYFWKLDGTDKDVRLQGTAVYKTENGITSLHLDGQAGYADIPAINIHNDDDNDDDDDNKTKKYFLPKDDNFLVYLLVGVEKESNYQLNFTANHGGYVNITDLPDLLAFTVCLWMKSSDNNSAGTPLWYRVRYENKGKYVTAIALFDYRGFYVYIGEAKSTKTSVKANDGKWHHICLAWKSPNGILHFYFDQRQLSGKGFSPGENIPGQGEFVVGLTKDQAKLDSQAGEFIGIISHVNIFNHFLDYYVITWMSHGCGEDLMNAIVPWSQFTYGFTGHVNIQRPATCTDSEVSEWLHLQVSFEADLGRHPGFVGVRGLQVQPGYCHPVPLKATQECNGDFTNSAGFIFSPHFPGYYPPLTLCHWTIKVPPENIIKLRFLEFQLEDHPTCYNDYIEIYDGYEARTRKFLGRYCGLRFPAFLESSSNFMVIKFLSNDKVTSSGFKMHYTSEEGCPSSCECSIISSKRHDMVITAKKGRELKAIPGKIPSNTAVMDLSENRLFKINKRAFEDAVSLRSLDLSLNLLEEISSTALASLMALTTLSLRENRITAIDRDAFKGARKLQYLYLQNNLLEELPDNTFLGLSRLKVLDLQNNSISLRDFAPDAFNELRSLHEILLDEFILCCYAEKAAPGVRCISPKDEFSSCSDLMKNKAVQVCIWILGLSALVGNLFVILMRAVVKEDNKMHSFLLTNLATSDLLMGIYLLIIAVKDVQWQGEYFKHDIKWRSGITCALTGVLSMVSSEVSVLMLTLITTDRLICIVFPFKMRRMDRAVAYLTVGVIWILGTLLSVIPMFGLNYFYDDTRHVGFYGKSAVCLPLQLSSDRQAGWEYAVGIFIALNFASFVYILTAYIVMFFSVRRVAKKIRSTKMNRESQMARRMMFIILTDFLCWMPVIVIGILSLIGKFHDPGRQAYVWIAVFVLPVNSSINPILYTFSTPSVKRKVTEQKERLRSYFQRSVYQQQGSPVCQINTGMGMNCSSRYTLVPIDSNFGGQLPPLYPLELGQRGTSLGSLACGNTIVPSESQTTTLSTFSLSPVPNASTRPVEEIPECERPETDLNLIETPSIFSDETSHSVGFAVVWSGKKKDASLRLIKHFSKAEEEAWKKETNIVKQLNGDGEGHPNIIKYCWNSRTEECKLHYKQGIFLRLKKSYFLLCYDFTSSKTLAEVLNDNRITLNLNLVLVMAIDLICAIEYLEQNGVVHNKITTSHVLIGRGLRMPPIRAVLGGYGSAQLISRDFPESAQSEHEIKDILGKNILQFAFLLNELIKSCDVEEGLAEDERRADRDRRLKNGNKNFGKEFPGEGT</sequence>
<dbReference type="InterPro" id="IPR032675">
    <property type="entry name" value="LRR_dom_sf"/>
</dbReference>
<feature type="signal peptide" evidence="17">
    <location>
        <begin position="1"/>
        <end position="25"/>
    </location>
</feature>
<dbReference type="FunFam" id="1.20.1070.10:FF:000393">
    <property type="entry name" value="Predicted protein"/>
    <property type="match status" value="1"/>
</dbReference>
<evidence type="ECO:0000256" key="13">
    <source>
        <dbReference type="ARBA" id="ARBA00023224"/>
    </source>
</evidence>